<gene>
    <name evidence="1" type="ORF">DARMORV10_C08P09310.1</name>
</gene>
<organism evidence="1">
    <name type="scientific">Brassica napus</name>
    <name type="common">Rape</name>
    <dbReference type="NCBI Taxonomy" id="3708"/>
    <lineage>
        <taxon>Eukaryota</taxon>
        <taxon>Viridiplantae</taxon>
        <taxon>Streptophyta</taxon>
        <taxon>Embryophyta</taxon>
        <taxon>Tracheophyta</taxon>
        <taxon>Spermatophyta</taxon>
        <taxon>Magnoliopsida</taxon>
        <taxon>eudicotyledons</taxon>
        <taxon>Gunneridae</taxon>
        <taxon>Pentapetalae</taxon>
        <taxon>rosids</taxon>
        <taxon>malvids</taxon>
        <taxon>Brassicales</taxon>
        <taxon>Brassicaceae</taxon>
        <taxon>Brassiceae</taxon>
        <taxon>Brassica</taxon>
    </lineage>
</organism>
<protein>
    <submittedName>
        <fullName evidence="1">(rape) hypothetical protein</fullName>
    </submittedName>
</protein>
<reference evidence="1" key="1">
    <citation type="submission" date="2021-01" db="EMBL/GenBank/DDBJ databases">
        <authorList>
            <consortium name="Genoscope - CEA"/>
            <person name="William W."/>
        </authorList>
    </citation>
    <scope>NUCLEOTIDE SEQUENCE</scope>
</reference>
<dbReference type="EMBL" id="HG994372">
    <property type="protein sequence ID" value="CAF2107100.1"/>
    <property type="molecule type" value="Genomic_DNA"/>
</dbReference>
<dbReference type="Proteomes" id="UP001295469">
    <property type="component" value="Chromosome C08"/>
</dbReference>
<name>A0A816UE27_BRANA</name>
<accession>A0A816UE27</accession>
<evidence type="ECO:0000313" key="1">
    <source>
        <dbReference type="EMBL" id="CAF2107100.1"/>
    </source>
</evidence>
<sequence length="64" mass="7136">MRNLNTRKSGQDIGKARLLQGTQLNLRGVMVFPAPNMFVTPAHTTPISILPIPLLHLGLKLRFM</sequence>
<proteinExistence type="predicted"/>
<dbReference type="AlphaFoldDB" id="A0A816UE27"/>